<organism evidence="2">
    <name type="scientific">Streptomyces anulatus</name>
    <name type="common">Streptomyces chrysomallus</name>
    <dbReference type="NCBI Taxonomy" id="1892"/>
    <lineage>
        <taxon>Bacteria</taxon>
        <taxon>Bacillati</taxon>
        <taxon>Actinomycetota</taxon>
        <taxon>Actinomycetes</taxon>
        <taxon>Kitasatosporales</taxon>
        <taxon>Streptomycetaceae</taxon>
        <taxon>Streptomyces</taxon>
    </lineage>
</organism>
<accession>A0A6G3T0U8</accession>
<comment type="caution">
    <text evidence="2">The sequence shown here is derived from an EMBL/GenBank/DDBJ whole genome shotgun (WGS) entry which is preliminary data.</text>
</comment>
<dbReference type="SUPFAM" id="SSF46785">
    <property type="entry name" value="Winged helix' DNA-binding domain"/>
    <property type="match status" value="1"/>
</dbReference>
<dbReference type="AlphaFoldDB" id="A0A6G3T0U8"/>
<reference evidence="2" key="1">
    <citation type="submission" date="2020-01" db="EMBL/GenBank/DDBJ databases">
        <title>Insect and environment-associated Actinomycetes.</title>
        <authorList>
            <person name="Currrie C."/>
            <person name="Chevrette M."/>
            <person name="Carlson C."/>
            <person name="Stubbendieck R."/>
            <person name="Wendt-Pienkowski E."/>
        </authorList>
    </citation>
    <scope>NUCLEOTIDE SEQUENCE</scope>
    <source>
        <strain evidence="2">SID505</strain>
    </source>
</reference>
<gene>
    <name evidence="2" type="ORF">G3I43_32795</name>
</gene>
<proteinExistence type="predicted"/>
<dbReference type="InterPro" id="IPR036390">
    <property type="entry name" value="WH_DNA-bd_sf"/>
</dbReference>
<dbReference type="InterPro" id="IPR036388">
    <property type="entry name" value="WH-like_DNA-bd_sf"/>
</dbReference>
<name>A0A6G3T0U8_STRAQ</name>
<sequence>MTLLACPPPALEVSLSDSVIRSARFTSPVLFALGALSAWSGQAAGDYGSVSAGLCVCACAAGLFGEDLLQRDYRRDRVVLVHVAAHPGSTTRQVAVALGIPERAVTRNLDRLADEGLLVLVVDGETPALRSYRLAP</sequence>
<dbReference type="Pfam" id="PF12802">
    <property type="entry name" value="MarR_2"/>
    <property type="match status" value="1"/>
</dbReference>
<dbReference type="InterPro" id="IPR000835">
    <property type="entry name" value="HTH_MarR-typ"/>
</dbReference>
<dbReference type="EMBL" id="JAAGMK010000946">
    <property type="protein sequence ID" value="NEB88907.1"/>
    <property type="molecule type" value="Genomic_DNA"/>
</dbReference>
<dbReference type="Gene3D" id="1.10.10.10">
    <property type="entry name" value="Winged helix-like DNA-binding domain superfamily/Winged helix DNA-binding domain"/>
    <property type="match status" value="1"/>
</dbReference>
<protein>
    <submittedName>
        <fullName evidence="2">MarR family transcriptional regulator</fullName>
    </submittedName>
</protein>
<evidence type="ECO:0000313" key="2">
    <source>
        <dbReference type="EMBL" id="NEB88907.1"/>
    </source>
</evidence>
<dbReference type="GO" id="GO:0003700">
    <property type="term" value="F:DNA-binding transcription factor activity"/>
    <property type="evidence" value="ECO:0007669"/>
    <property type="project" value="InterPro"/>
</dbReference>
<feature type="domain" description="HTH marR-type" evidence="1">
    <location>
        <begin position="79"/>
        <end position="124"/>
    </location>
</feature>
<evidence type="ECO:0000259" key="1">
    <source>
        <dbReference type="Pfam" id="PF12802"/>
    </source>
</evidence>
<dbReference type="RefSeq" id="WP_164260415.1">
    <property type="nucleotide sequence ID" value="NZ_JAAGMK010000946.1"/>
</dbReference>